<reference evidence="2 3" key="1">
    <citation type="submission" date="2023-10" db="EMBL/GenBank/DDBJ databases">
        <title>Chromosome-scale genome assembly provides insights into flower coloration mechanisms of Canna indica.</title>
        <authorList>
            <person name="Li C."/>
        </authorList>
    </citation>
    <scope>NUCLEOTIDE SEQUENCE [LARGE SCALE GENOMIC DNA]</scope>
    <source>
        <tissue evidence="2">Flower</tissue>
    </source>
</reference>
<evidence type="ECO:0000313" key="2">
    <source>
        <dbReference type="EMBL" id="WOL09819.1"/>
    </source>
</evidence>
<dbReference type="InterPro" id="IPR032867">
    <property type="entry name" value="DYW_dom"/>
</dbReference>
<dbReference type="InterPro" id="IPR046960">
    <property type="entry name" value="PPR_At4g14850-like_plant"/>
</dbReference>
<dbReference type="GO" id="GO:0003723">
    <property type="term" value="F:RNA binding"/>
    <property type="evidence" value="ECO:0007669"/>
    <property type="project" value="InterPro"/>
</dbReference>
<dbReference type="PANTHER" id="PTHR47926">
    <property type="entry name" value="PENTATRICOPEPTIDE REPEAT-CONTAINING PROTEIN"/>
    <property type="match status" value="1"/>
</dbReference>
<keyword evidence="3" id="KW-1185">Reference proteome</keyword>
<evidence type="ECO:0000259" key="1">
    <source>
        <dbReference type="Pfam" id="PF14432"/>
    </source>
</evidence>
<feature type="domain" description="DYW" evidence="1">
    <location>
        <begin position="96"/>
        <end position="188"/>
    </location>
</feature>
<dbReference type="Pfam" id="PF14432">
    <property type="entry name" value="DYW_deaminase"/>
    <property type="match status" value="1"/>
</dbReference>
<dbReference type="EMBL" id="CP136895">
    <property type="protein sequence ID" value="WOL09819.1"/>
    <property type="molecule type" value="Genomic_DNA"/>
</dbReference>
<dbReference type="PANTHER" id="PTHR47926:SF473">
    <property type="entry name" value="(WILD MALAYSIAN BANANA) HYPOTHETICAL PROTEIN"/>
    <property type="match status" value="1"/>
</dbReference>
<gene>
    <name evidence="2" type="ORF">Cni_G18572</name>
</gene>
<dbReference type="GO" id="GO:0009451">
    <property type="term" value="P:RNA modification"/>
    <property type="evidence" value="ECO:0007669"/>
    <property type="project" value="InterPro"/>
</dbReference>
<protein>
    <submittedName>
        <fullName evidence="2">Pentatricopeptide repeat-containing protein</fullName>
    </submittedName>
</protein>
<organism evidence="2 3">
    <name type="scientific">Canna indica</name>
    <name type="common">Indian-shot</name>
    <dbReference type="NCBI Taxonomy" id="4628"/>
    <lineage>
        <taxon>Eukaryota</taxon>
        <taxon>Viridiplantae</taxon>
        <taxon>Streptophyta</taxon>
        <taxon>Embryophyta</taxon>
        <taxon>Tracheophyta</taxon>
        <taxon>Spermatophyta</taxon>
        <taxon>Magnoliopsida</taxon>
        <taxon>Liliopsida</taxon>
        <taxon>Zingiberales</taxon>
        <taxon>Cannaceae</taxon>
        <taxon>Canna</taxon>
    </lineage>
</organism>
<dbReference type="GO" id="GO:0008270">
    <property type="term" value="F:zinc ion binding"/>
    <property type="evidence" value="ECO:0007669"/>
    <property type="project" value="InterPro"/>
</dbReference>
<dbReference type="AlphaFoldDB" id="A0AAQ3KJD2"/>
<dbReference type="Pfam" id="PF20430">
    <property type="entry name" value="Eplus_motif"/>
    <property type="match status" value="1"/>
</dbReference>
<proteinExistence type="predicted"/>
<dbReference type="Pfam" id="PF20431">
    <property type="entry name" value="E_motif"/>
    <property type="match status" value="1"/>
</dbReference>
<accession>A0AAQ3KJD2</accession>
<evidence type="ECO:0000313" key="3">
    <source>
        <dbReference type="Proteomes" id="UP001327560"/>
    </source>
</evidence>
<dbReference type="InterPro" id="IPR046848">
    <property type="entry name" value="E_motif"/>
</dbReference>
<dbReference type="Proteomes" id="UP001327560">
    <property type="component" value="Chromosome 6"/>
</dbReference>
<sequence length="188" mass="21420">MKFHVCSTTTCSVPCKLSNRYILLSNIYAAAGRWEDVKEVRGMMLANGVAKTPGMSMTELDSEVSQFVAGDRSHPQSEDIYLMLMEISERLKVEAGYLPDTREVLLDIGEEEKEQALLVHSEKLAIAFALLHTKPECSIRVVKNLRVCSDCHNFAKLVSKFYGRDIIMRDRNRFHLFKEGACSCMDYW</sequence>
<name>A0AAQ3KJD2_9LILI</name>
<dbReference type="InterPro" id="IPR046849">
    <property type="entry name" value="E2_motif"/>
</dbReference>